<dbReference type="PANTHER" id="PTHR33138:SF75">
    <property type="entry name" value="WALL-ASSOCIATED RECEPTOR KINASE GALACTURONAN-BINDING DOMAIN-CONTAINING PROTEIN"/>
    <property type="match status" value="1"/>
</dbReference>
<evidence type="ECO:0000256" key="2">
    <source>
        <dbReference type="ARBA" id="ARBA00022729"/>
    </source>
</evidence>
<comment type="caution">
    <text evidence="7">The sequence shown here is derived from an EMBL/GenBank/DDBJ whole genome shotgun (WGS) entry which is preliminary data.</text>
</comment>
<gene>
    <name evidence="7" type="ORF">J5N97_028595</name>
</gene>
<evidence type="ECO:0000256" key="4">
    <source>
        <dbReference type="SAM" id="SignalP"/>
    </source>
</evidence>
<accession>A0A9D5BZT6</accession>
<evidence type="ECO:0000259" key="6">
    <source>
        <dbReference type="Pfam" id="PF14380"/>
    </source>
</evidence>
<evidence type="ECO:0000256" key="3">
    <source>
        <dbReference type="ARBA" id="ARBA00023180"/>
    </source>
</evidence>
<evidence type="ECO:0000256" key="1">
    <source>
        <dbReference type="ARBA" id="ARBA00004167"/>
    </source>
</evidence>
<keyword evidence="2 4" id="KW-0732">Signal</keyword>
<feature type="signal peptide" evidence="4">
    <location>
        <begin position="1"/>
        <end position="22"/>
    </location>
</feature>
<reference evidence="7" key="1">
    <citation type="submission" date="2021-03" db="EMBL/GenBank/DDBJ databases">
        <authorList>
            <person name="Li Z."/>
            <person name="Yang C."/>
        </authorList>
    </citation>
    <scope>NUCLEOTIDE SEQUENCE</scope>
    <source>
        <strain evidence="7">Dzin_1.0</strain>
        <tissue evidence="7">Leaf</tissue>
    </source>
</reference>
<feature type="chain" id="PRO_5039521641" evidence="4">
    <location>
        <begin position="23"/>
        <end position="328"/>
    </location>
</feature>
<dbReference type="Pfam" id="PF13947">
    <property type="entry name" value="GUB_WAK_bind"/>
    <property type="match status" value="1"/>
</dbReference>
<dbReference type="OrthoDB" id="770866at2759"/>
<dbReference type="InterPro" id="IPR025287">
    <property type="entry name" value="WAK_GUB"/>
</dbReference>
<proteinExistence type="predicted"/>
<dbReference type="GO" id="GO:0030247">
    <property type="term" value="F:polysaccharide binding"/>
    <property type="evidence" value="ECO:0007669"/>
    <property type="project" value="InterPro"/>
</dbReference>
<dbReference type="PANTHER" id="PTHR33138">
    <property type="entry name" value="OS01G0690200 PROTEIN"/>
    <property type="match status" value="1"/>
</dbReference>
<feature type="domain" description="Wall-associated receptor kinase C-terminal" evidence="6">
    <location>
        <begin position="163"/>
        <end position="240"/>
    </location>
</feature>
<protein>
    <submittedName>
        <fullName evidence="7">Uncharacterized protein</fullName>
    </submittedName>
</protein>
<dbReference type="Pfam" id="PF14380">
    <property type="entry name" value="WAK_assoc"/>
    <property type="match status" value="1"/>
</dbReference>
<keyword evidence="8" id="KW-1185">Reference proteome</keyword>
<name>A0A9D5BZT6_9LILI</name>
<dbReference type="EMBL" id="JAGGNH010000009">
    <property type="protein sequence ID" value="KAJ0963473.1"/>
    <property type="molecule type" value="Genomic_DNA"/>
</dbReference>
<organism evidence="7 8">
    <name type="scientific">Dioscorea zingiberensis</name>
    <dbReference type="NCBI Taxonomy" id="325984"/>
    <lineage>
        <taxon>Eukaryota</taxon>
        <taxon>Viridiplantae</taxon>
        <taxon>Streptophyta</taxon>
        <taxon>Embryophyta</taxon>
        <taxon>Tracheophyta</taxon>
        <taxon>Spermatophyta</taxon>
        <taxon>Magnoliopsida</taxon>
        <taxon>Liliopsida</taxon>
        <taxon>Dioscoreales</taxon>
        <taxon>Dioscoreaceae</taxon>
        <taxon>Dioscorea</taxon>
    </lineage>
</organism>
<dbReference type="AlphaFoldDB" id="A0A9D5BZT6"/>
<comment type="subcellular location">
    <subcellularLocation>
        <location evidence="1">Membrane</location>
        <topology evidence="1">Single-pass membrane protein</topology>
    </subcellularLocation>
</comment>
<sequence length="328" mass="36046">MNPMPILLFLLTIPPLFLFSDCAPVPFSCGNLDDLSISYPFLVDKRPSYCGYDGFHLTCDYSSADPKLIIFIKSQSFQVLDVDYSNNFLTVVDLALAGQSCPQSYKNTSLDFSLFEYTELDRNLALYINCTGSPNSIPTFYEIACSLGAFGGRSYYRLDNSTAIDVFGVCSSTGVVPMNQTVADMLVNSRGGMNLSEAVRAGFTVRWLPGLGWCDDCIISGGFCGYSVSNPQEHTCFCSNGTADGTCSSLLEAASCWHSRTSEDQTIEAFLHKHGTLPPKRYSYLEVKRMTESFHQKLGEAQSAWRAPENAIVACKLSKGLFHSSSNQ</sequence>
<feature type="domain" description="Wall-associated receptor kinase galacturonan-binding" evidence="5">
    <location>
        <begin position="22"/>
        <end position="93"/>
    </location>
</feature>
<dbReference type="GO" id="GO:0016020">
    <property type="term" value="C:membrane"/>
    <property type="evidence" value="ECO:0007669"/>
    <property type="project" value="UniProtKB-SubCell"/>
</dbReference>
<evidence type="ECO:0000313" key="8">
    <source>
        <dbReference type="Proteomes" id="UP001085076"/>
    </source>
</evidence>
<keyword evidence="3" id="KW-0325">Glycoprotein</keyword>
<dbReference type="Proteomes" id="UP001085076">
    <property type="component" value="Miscellaneous, Linkage group lg09"/>
</dbReference>
<reference evidence="7" key="2">
    <citation type="journal article" date="2022" name="Hortic Res">
        <title>The genome of Dioscorea zingiberensis sheds light on the biosynthesis, origin and evolution of the medicinally important diosgenin saponins.</title>
        <authorList>
            <person name="Li Y."/>
            <person name="Tan C."/>
            <person name="Li Z."/>
            <person name="Guo J."/>
            <person name="Li S."/>
            <person name="Chen X."/>
            <person name="Wang C."/>
            <person name="Dai X."/>
            <person name="Yang H."/>
            <person name="Song W."/>
            <person name="Hou L."/>
            <person name="Xu J."/>
            <person name="Tong Z."/>
            <person name="Xu A."/>
            <person name="Yuan X."/>
            <person name="Wang W."/>
            <person name="Yang Q."/>
            <person name="Chen L."/>
            <person name="Sun Z."/>
            <person name="Wang K."/>
            <person name="Pan B."/>
            <person name="Chen J."/>
            <person name="Bao Y."/>
            <person name="Liu F."/>
            <person name="Qi X."/>
            <person name="Gang D.R."/>
            <person name="Wen J."/>
            <person name="Li J."/>
        </authorList>
    </citation>
    <scope>NUCLEOTIDE SEQUENCE</scope>
    <source>
        <strain evidence="7">Dzin_1.0</strain>
    </source>
</reference>
<evidence type="ECO:0000259" key="5">
    <source>
        <dbReference type="Pfam" id="PF13947"/>
    </source>
</evidence>
<dbReference type="InterPro" id="IPR032872">
    <property type="entry name" value="WAK_assoc_C"/>
</dbReference>
<evidence type="ECO:0000313" key="7">
    <source>
        <dbReference type="EMBL" id="KAJ0963473.1"/>
    </source>
</evidence>